<evidence type="ECO:0000256" key="3">
    <source>
        <dbReference type="ARBA" id="ARBA00022722"/>
    </source>
</evidence>
<keyword evidence="4" id="KW-0378">Hydrolase</keyword>
<feature type="domain" description="DHHA1" evidence="7">
    <location>
        <begin position="347"/>
        <end position="442"/>
    </location>
</feature>
<feature type="domain" description="Single-stranded-DNA-specific exonuclease RecJ C-terminal" evidence="8">
    <location>
        <begin position="640"/>
        <end position="793"/>
    </location>
</feature>
<dbReference type="AlphaFoldDB" id="A0A167CHF0"/>
<dbReference type="STRING" id="1763538.LPB68_06305"/>
<dbReference type="Pfam" id="PF01368">
    <property type="entry name" value="DHH"/>
    <property type="match status" value="1"/>
</dbReference>
<name>A0A167CHF0_9BACL</name>
<dbReference type="OrthoDB" id="9809852at2"/>
<organism evidence="10 11">
    <name type="scientific">Paenibacillus crassostreae</name>
    <dbReference type="NCBI Taxonomy" id="1763538"/>
    <lineage>
        <taxon>Bacteria</taxon>
        <taxon>Bacillati</taxon>
        <taxon>Bacillota</taxon>
        <taxon>Bacilli</taxon>
        <taxon>Bacillales</taxon>
        <taxon>Paenibacillaceae</taxon>
        <taxon>Paenibacillus</taxon>
    </lineage>
</organism>
<dbReference type="Pfam" id="PF10141">
    <property type="entry name" value="ssDNA-exonuc_C"/>
    <property type="match status" value="1"/>
</dbReference>
<keyword evidence="3" id="KW-0540">Nuclease</keyword>
<dbReference type="GO" id="GO:0006310">
    <property type="term" value="P:DNA recombination"/>
    <property type="evidence" value="ECO:0007669"/>
    <property type="project" value="InterPro"/>
</dbReference>
<dbReference type="InterPro" id="IPR038763">
    <property type="entry name" value="DHH_sf"/>
</dbReference>
<proteinExistence type="inferred from homology"/>
<reference evidence="10 11" key="1">
    <citation type="submission" date="2016-02" db="EMBL/GenBank/DDBJ databases">
        <title>Paenibacillus sp. LPB0068, isolated from Crassostrea gigas.</title>
        <authorList>
            <person name="Shin S.-K."/>
            <person name="Yi H."/>
        </authorList>
    </citation>
    <scope>NUCLEOTIDE SEQUENCE [LARGE SCALE GENOMIC DNA]</scope>
    <source>
        <strain evidence="10 11">LPB0068</strain>
    </source>
</reference>
<keyword evidence="5 10" id="KW-0269">Exonuclease</keyword>
<dbReference type="InterPro" id="IPR018779">
    <property type="entry name" value="RecJ_C"/>
</dbReference>
<dbReference type="Proteomes" id="UP000077134">
    <property type="component" value="Unassembled WGS sequence"/>
</dbReference>
<feature type="domain" description="DDH" evidence="6">
    <location>
        <begin position="82"/>
        <end position="226"/>
    </location>
</feature>
<dbReference type="Gene3D" id="3.90.1640.30">
    <property type="match status" value="1"/>
</dbReference>
<evidence type="ECO:0000256" key="4">
    <source>
        <dbReference type="ARBA" id="ARBA00022801"/>
    </source>
</evidence>
<dbReference type="InterPro" id="IPR001667">
    <property type="entry name" value="DDH_dom"/>
</dbReference>
<evidence type="ECO:0000256" key="1">
    <source>
        <dbReference type="ARBA" id="ARBA00005915"/>
    </source>
</evidence>
<evidence type="ECO:0000259" key="8">
    <source>
        <dbReference type="Pfam" id="PF10141"/>
    </source>
</evidence>
<dbReference type="SUPFAM" id="SSF64182">
    <property type="entry name" value="DHH phosphoesterases"/>
    <property type="match status" value="1"/>
</dbReference>
<dbReference type="GO" id="GO:0003676">
    <property type="term" value="F:nucleic acid binding"/>
    <property type="evidence" value="ECO:0007669"/>
    <property type="project" value="InterPro"/>
</dbReference>
<feature type="domain" description="RecJ OB" evidence="9">
    <location>
        <begin position="457"/>
        <end position="562"/>
    </location>
</feature>
<dbReference type="KEGG" id="pcx:LPB68_06305"/>
<dbReference type="InterPro" id="IPR051673">
    <property type="entry name" value="SSDNA_exonuclease_RecJ"/>
</dbReference>
<dbReference type="PANTHER" id="PTHR30255">
    <property type="entry name" value="SINGLE-STRANDED-DNA-SPECIFIC EXONUCLEASE RECJ"/>
    <property type="match status" value="1"/>
</dbReference>
<evidence type="ECO:0000313" key="10">
    <source>
        <dbReference type="EMBL" id="OAB73199.1"/>
    </source>
</evidence>
<dbReference type="GO" id="GO:0006281">
    <property type="term" value="P:DNA repair"/>
    <property type="evidence" value="ECO:0007669"/>
    <property type="project" value="InterPro"/>
</dbReference>
<evidence type="ECO:0000259" key="9">
    <source>
        <dbReference type="Pfam" id="PF17768"/>
    </source>
</evidence>
<protein>
    <recommendedName>
        <fullName evidence="2">Single-stranded-DNA-specific exonuclease RecJ</fullName>
    </recommendedName>
</protein>
<evidence type="ECO:0000256" key="2">
    <source>
        <dbReference type="ARBA" id="ARBA00019841"/>
    </source>
</evidence>
<dbReference type="PANTHER" id="PTHR30255:SF2">
    <property type="entry name" value="SINGLE-STRANDED-DNA-SPECIFIC EXONUCLEASE RECJ"/>
    <property type="match status" value="1"/>
</dbReference>
<keyword evidence="11" id="KW-1185">Reference proteome</keyword>
<dbReference type="Pfam" id="PF02272">
    <property type="entry name" value="DHHA1"/>
    <property type="match status" value="1"/>
</dbReference>
<evidence type="ECO:0000313" key="11">
    <source>
        <dbReference type="Proteomes" id="UP000077134"/>
    </source>
</evidence>
<dbReference type="GO" id="GO:0008409">
    <property type="term" value="F:5'-3' exonuclease activity"/>
    <property type="evidence" value="ECO:0007669"/>
    <property type="project" value="InterPro"/>
</dbReference>
<dbReference type="Gene3D" id="3.10.310.30">
    <property type="match status" value="1"/>
</dbReference>
<dbReference type="InterPro" id="IPR004610">
    <property type="entry name" value="RecJ"/>
</dbReference>
<dbReference type="Pfam" id="PF17768">
    <property type="entry name" value="RecJ_OB"/>
    <property type="match status" value="1"/>
</dbReference>
<gene>
    <name evidence="10" type="ORF">PNBC_13985</name>
</gene>
<dbReference type="InterPro" id="IPR041122">
    <property type="entry name" value="RecJ_OB"/>
</dbReference>
<comment type="caution">
    <text evidence="10">The sequence shown here is derived from an EMBL/GenBank/DDBJ whole genome shotgun (WGS) entry which is preliminary data.</text>
</comment>
<sequence>MIHSKYKWQPQPYNNDTIQEFVKALSISPLLASLLITRGIRTIDEANKFMKGSMDDLHDPFMLRGMKEAVPRIHQAVESKEHILVYGDYDADGVSSTSLMIYLMRYMSASYDIYIPHRSNEGYGLHNHALDWAHQQGVSLIITVDTGISAVEQVAYANSLGIDVIVTDHHEPPDILPDAYALINPKLSDCPYPYKGLAGVGVAYKLCQALLGEPPIEWTELVAIGTVADLMPLTGENRILVQSGITCMRKSSFEGIKALIEVCGIDHKTLTSTNIGFSMAPRINASGRLDHAGRAVSLLTSSDPSAALGLAHELDDLNKQRQVVVEDIVQEALGQLEKKIQSGGVPSVIVLTGKGWNVGVVGIVASKILERYYRPVIILGIDEETGNCKGSARSIPGFDMYVALSSCKHLMDHYGGHAAAAGMSLHIGQLAEFEQALNQYAQSIITPEDLIPVTIADGEWKLADLPITVIEEMESLQPFGMANPVPRFIIKDVVMQESRKMGRDQKHLRLTMQQGHSRLEAVAFGQGDLAELLTVGASMDVIGELTINEWNGSRKLQLMLHDLRISEPQIFDLREVLDVEENLKRFLHLFGSRHRSDNINIAAICGEQTLNCARNHLNELSLWGYDKNGEIVAKNAIAIHDDIDGITTLFVLELPRTPEQLQKMMSGFKSLHNIILLYDVKRHVKGKLQVPDRDLFKNLYIMLIRLCSEPVSEKTVLDRISQQASVSIRMLSKMMDVFEELSFIERSNDMISLISAPSKKDLEQSSHFRELIELAEMEQKLVDANTVQLTDWMLSLLKGVS</sequence>
<comment type="similarity">
    <text evidence="1">Belongs to the RecJ family.</text>
</comment>
<dbReference type="EMBL" id="LSFN01000025">
    <property type="protein sequence ID" value="OAB73199.1"/>
    <property type="molecule type" value="Genomic_DNA"/>
</dbReference>
<evidence type="ECO:0000259" key="6">
    <source>
        <dbReference type="Pfam" id="PF01368"/>
    </source>
</evidence>
<dbReference type="InterPro" id="IPR003156">
    <property type="entry name" value="DHHA1_dom"/>
</dbReference>
<evidence type="ECO:0000256" key="5">
    <source>
        <dbReference type="ARBA" id="ARBA00022839"/>
    </source>
</evidence>
<dbReference type="RefSeq" id="WP_068659141.1">
    <property type="nucleotide sequence ID" value="NZ_CP017770.1"/>
</dbReference>
<accession>A0A167CHF0</accession>
<dbReference type="NCBIfam" id="TIGR00644">
    <property type="entry name" value="recJ"/>
    <property type="match status" value="1"/>
</dbReference>
<evidence type="ECO:0000259" key="7">
    <source>
        <dbReference type="Pfam" id="PF02272"/>
    </source>
</evidence>